<dbReference type="Gene3D" id="3.40.50.12780">
    <property type="entry name" value="N-terminal domain of ligase-like"/>
    <property type="match status" value="1"/>
</dbReference>
<dbReference type="SUPFAM" id="SSF56801">
    <property type="entry name" value="Acetyl-CoA synthetase-like"/>
    <property type="match status" value="1"/>
</dbReference>
<feature type="region of interest" description="Disordered" evidence="1">
    <location>
        <begin position="374"/>
        <end position="403"/>
    </location>
</feature>
<proteinExistence type="predicted"/>
<feature type="compositionally biased region" description="Basic residues" evidence="1">
    <location>
        <begin position="645"/>
        <end position="654"/>
    </location>
</feature>
<evidence type="ECO:0000313" key="4">
    <source>
        <dbReference type="Proteomes" id="UP001189429"/>
    </source>
</evidence>
<dbReference type="EMBL" id="CAUYUJ010020202">
    <property type="protein sequence ID" value="CAK0896520.1"/>
    <property type="molecule type" value="Genomic_DNA"/>
</dbReference>
<dbReference type="InterPro" id="IPR000873">
    <property type="entry name" value="AMP-dep_synth/lig_dom"/>
</dbReference>
<feature type="domain" description="AMP-dependent synthetase/ligase" evidence="2">
    <location>
        <begin position="47"/>
        <end position="415"/>
    </location>
</feature>
<dbReference type="PANTHER" id="PTHR45527">
    <property type="entry name" value="NONRIBOSOMAL PEPTIDE SYNTHETASE"/>
    <property type="match status" value="1"/>
</dbReference>
<name>A0ABN9XC18_9DINO</name>
<feature type="region of interest" description="Disordered" evidence="1">
    <location>
        <begin position="639"/>
        <end position="676"/>
    </location>
</feature>
<evidence type="ECO:0000256" key="1">
    <source>
        <dbReference type="SAM" id="MobiDB-lite"/>
    </source>
</evidence>
<sequence>MVAPPAQPAGSLYDVVRRRAAEAGQVVAAIDGIAGPCGEGGGTEPEGPPRHITYAELHRAAERLAAALAAALQGAAGRDPNGPVLATSMQRGNAWYCTFLAAARLQVPVVALSRDLPDRGAELKRNAEILESHRPALVVVDEVAGVPTHAGATVHFRELWAAAHAESHPAPQVTATADAILCYNYTGGTTRASRCSRITHRMALHEVTHYPRVGELTPRDRVLQQHSLYWGASAFGEIDIALAFGCALVFCEAWGTDDVVSVIKKHSATCAGLVPSMLAAIEHADVPTLKLVFTWGEALQPVVAREWGRRVHLIDLLISTECWLSLYADWSRGCAGGSAPYAGPSGSVGRAALEPPRPAFRTVPGTRVRLRRVDEDGCGRSQSSSSSAQASVRTEPREAERGELLVAGPMVSPGYTDEVLNADAFEEDSSGVRWYCTKDCVERRDGGLAFVGRADDLVKVGGKWTDIRELEARLLAMEEVSEASICGRSAFVALRGMPSGLMPRLQAVLPQDFALFLVPKLPRSAATSKVDRQRLGLLLPSGPTEGRAQAEGRRCEEELASMLHWYWPLSLVAGGSLLRAGLGLPPACLLAGPDGGVLAGVLRTLAVRALGELSWRLPCLTRWRTVAVVVPGRLDRGPQRLPARGARRGHPGLHRRADPDVGHRAGSAGHGAGGTPRPPAVLAAGERCRFPLLGARLRLLVEGAELVRTWEALCLDGLEEGGRAQVRKGQARERCVRLQKGQGMGCGPPGADTRVHVVQEDDLQKGWPRQSESGQELVLQRLLGEVAQVLEAVRPVPGLGVQRTAPRGHERLGGGLLLPLRALRRAAPRGGRRG</sequence>
<evidence type="ECO:0000313" key="3">
    <source>
        <dbReference type="EMBL" id="CAK0896520.1"/>
    </source>
</evidence>
<gene>
    <name evidence="3" type="ORF">PCOR1329_LOCUS74973</name>
</gene>
<protein>
    <recommendedName>
        <fullName evidence="2">AMP-dependent synthetase/ligase domain-containing protein</fullName>
    </recommendedName>
</protein>
<accession>A0ABN9XC18</accession>
<feature type="compositionally biased region" description="Basic and acidic residues" evidence="1">
    <location>
        <begin position="394"/>
        <end position="403"/>
    </location>
</feature>
<evidence type="ECO:0000259" key="2">
    <source>
        <dbReference type="Pfam" id="PF00501"/>
    </source>
</evidence>
<dbReference type="InterPro" id="IPR042099">
    <property type="entry name" value="ANL_N_sf"/>
</dbReference>
<feature type="compositionally biased region" description="Low complexity" evidence="1">
    <location>
        <begin position="381"/>
        <end position="391"/>
    </location>
</feature>
<dbReference type="Pfam" id="PF00501">
    <property type="entry name" value="AMP-binding"/>
    <property type="match status" value="1"/>
</dbReference>
<dbReference type="Proteomes" id="UP001189429">
    <property type="component" value="Unassembled WGS sequence"/>
</dbReference>
<dbReference type="PANTHER" id="PTHR45527:SF1">
    <property type="entry name" value="FATTY ACID SYNTHASE"/>
    <property type="match status" value="1"/>
</dbReference>
<organism evidence="3 4">
    <name type="scientific">Prorocentrum cordatum</name>
    <dbReference type="NCBI Taxonomy" id="2364126"/>
    <lineage>
        <taxon>Eukaryota</taxon>
        <taxon>Sar</taxon>
        <taxon>Alveolata</taxon>
        <taxon>Dinophyceae</taxon>
        <taxon>Prorocentrales</taxon>
        <taxon>Prorocentraceae</taxon>
        <taxon>Prorocentrum</taxon>
    </lineage>
</organism>
<reference evidence="3" key="1">
    <citation type="submission" date="2023-10" db="EMBL/GenBank/DDBJ databases">
        <authorList>
            <person name="Chen Y."/>
            <person name="Shah S."/>
            <person name="Dougan E. K."/>
            <person name="Thang M."/>
            <person name="Chan C."/>
        </authorList>
    </citation>
    <scope>NUCLEOTIDE SEQUENCE [LARGE SCALE GENOMIC DNA]</scope>
</reference>
<comment type="caution">
    <text evidence="3">The sequence shown here is derived from an EMBL/GenBank/DDBJ whole genome shotgun (WGS) entry which is preliminary data.</text>
</comment>
<keyword evidence="4" id="KW-1185">Reference proteome</keyword>